<gene>
    <name evidence="1" type="ORF">GC093_21380</name>
</gene>
<organism evidence="1 2">
    <name type="scientific">Paenibacillus foliorum</name>
    <dbReference type="NCBI Taxonomy" id="2654974"/>
    <lineage>
        <taxon>Bacteria</taxon>
        <taxon>Bacillati</taxon>
        <taxon>Bacillota</taxon>
        <taxon>Bacilli</taxon>
        <taxon>Bacillales</taxon>
        <taxon>Paenibacillaceae</taxon>
        <taxon>Paenibacillus</taxon>
    </lineage>
</organism>
<dbReference type="EMBL" id="WHOD01000080">
    <property type="protein sequence ID" value="NOU95756.1"/>
    <property type="molecule type" value="Genomic_DNA"/>
</dbReference>
<dbReference type="Gene3D" id="3.40.50.2300">
    <property type="match status" value="1"/>
</dbReference>
<evidence type="ECO:0000313" key="2">
    <source>
        <dbReference type="Proteomes" id="UP000641588"/>
    </source>
</evidence>
<name>A0A972GRY0_9BACL</name>
<accession>A0A972GRY0</accession>
<protein>
    <submittedName>
        <fullName evidence="1">Uncharacterized protein</fullName>
    </submittedName>
</protein>
<dbReference type="SUPFAM" id="SSF53822">
    <property type="entry name" value="Periplasmic binding protein-like I"/>
    <property type="match status" value="1"/>
</dbReference>
<sequence>MGTDNFAGGKIAGKFVKYNFSKNGANVAILGGIPGIVAGDQRLTGFKAGLEGSPNIKS</sequence>
<comment type="caution">
    <text evidence="1">The sequence shown here is derived from an EMBL/GenBank/DDBJ whole genome shotgun (WGS) entry which is preliminary data.</text>
</comment>
<evidence type="ECO:0000313" key="1">
    <source>
        <dbReference type="EMBL" id="NOU95756.1"/>
    </source>
</evidence>
<reference evidence="1" key="1">
    <citation type="submission" date="2019-10" db="EMBL/GenBank/DDBJ databases">
        <title>Description of Paenibacillus glebae sp. nov.</title>
        <authorList>
            <person name="Carlier A."/>
            <person name="Qi S."/>
        </authorList>
    </citation>
    <scope>NUCLEOTIDE SEQUENCE</scope>
    <source>
        <strain evidence="1">LMG 31456</strain>
    </source>
</reference>
<dbReference type="InterPro" id="IPR028082">
    <property type="entry name" value="Peripla_BP_I"/>
</dbReference>
<keyword evidence="2" id="KW-1185">Reference proteome</keyword>
<dbReference type="AlphaFoldDB" id="A0A972GRY0"/>
<proteinExistence type="predicted"/>
<dbReference type="Proteomes" id="UP000641588">
    <property type="component" value="Unassembled WGS sequence"/>
</dbReference>